<evidence type="ECO:0000313" key="1">
    <source>
        <dbReference type="EMBL" id="SNW62897.1"/>
    </source>
</evidence>
<dbReference type="EMBL" id="LT906555">
    <property type="protein sequence ID" value="SNW62897.1"/>
    <property type="molecule type" value="Genomic_DNA"/>
</dbReference>
<evidence type="ECO:0000313" key="2">
    <source>
        <dbReference type="Proteomes" id="UP000236316"/>
    </source>
</evidence>
<dbReference type="GeneID" id="35382842"/>
<protein>
    <submittedName>
        <fullName evidence="1">Uncharacterized protein</fullName>
    </submittedName>
</protein>
<organism evidence="1">
    <name type="scientific">Orpheovirus IHUMI-LCC2</name>
    <dbReference type="NCBI Taxonomy" id="2023057"/>
    <lineage>
        <taxon>Viruses</taxon>
        <taxon>Varidnaviria</taxon>
        <taxon>Bamfordvirae</taxon>
        <taxon>Nucleocytoviricota</taxon>
        <taxon>Megaviricetes</taxon>
        <taxon>Pimascovirales</taxon>
        <taxon>Ocovirineae</taxon>
        <taxon>Orpheoviridae</taxon>
        <taxon>Alphaorpheovirus</taxon>
        <taxon>Alphaorpheovirus massiliense</taxon>
    </lineage>
</organism>
<keyword evidence="2" id="KW-1185">Reference proteome</keyword>
<accession>A0A2I2L5U3</accession>
<proteinExistence type="predicted"/>
<reference evidence="1" key="1">
    <citation type="submission" date="2017-08" db="EMBL/GenBank/DDBJ databases">
        <authorList>
            <consortium name="Urmite Genomes"/>
        </authorList>
    </citation>
    <scope>NUCLEOTIDE SEQUENCE [LARGE SCALE GENOMIC DNA]</scope>
    <source>
        <strain evidence="1">IHUMI-LCC2</strain>
    </source>
</reference>
<sequence length="189" mass="22243">MELEEQFFDIVGILGKNEMKAMALFGGAVRDIDYNRLYGTNIKISDYDIRIWTNKNIYDKNINNIMEELGREGITILGDENRIRIYGEYKNIKYDLSFRFVVNEILMDEEVSKRIALDRVTKADVGLSQISMSIKLGDNMECMVWFSEDYMKDRNNKTLTIMNKDRGFDVIGYINKLKQKYPDHKVLYK</sequence>
<dbReference type="Proteomes" id="UP000236316">
    <property type="component" value="Segment"/>
</dbReference>
<name>A0A2I2L5U3_9VIRU</name>
<dbReference type="RefSeq" id="YP_009449199.1">
    <property type="nucleotide sequence ID" value="NC_036594.1"/>
</dbReference>
<gene>
    <name evidence="1" type="ORF">ORPV_993</name>
</gene>
<dbReference type="KEGG" id="vg:35382842"/>